<comment type="caution">
    <text evidence="1">The sequence shown here is derived from an EMBL/GenBank/DDBJ whole genome shotgun (WGS) entry which is preliminary data.</text>
</comment>
<evidence type="ECO:0000313" key="1">
    <source>
        <dbReference type="EMBL" id="EAY28820.1"/>
    </source>
</evidence>
<dbReference type="EMBL" id="AAWS01000014">
    <property type="protein sequence ID" value="EAY28820.1"/>
    <property type="molecule type" value="Genomic_DNA"/>
</dbReference>
<reference evidence="1 2" key="1">
    <citation type="submission" date="2007-01" db="EMBL/GenBank/DDBJ databases">
        <authorList>
            <person name="Haygood M."/>
            <person name="Podell S."/>
            <person name="Anderson C."/>
            <person name="Hopkinson B."/>
            <person name="Roe K."/>
            <person name="Barbeau K."/>
            <person name="Gaasterland T."/>
            <person name="Ferriera S."/>
            <person name="Johnson J."/>
            <person name="Kravitz S."/>
            <person name="Beeson K."/>
            <person name="Sutton G."/>
            <person name="Rogers Y.-H."/>
            <person name="Friedman R."/>
            <person name="Frazier M."/>
            <person name="Venter J.C."/>
        </authorList>
    </citation>
    <scope>NUCLEOTIDE SEQUENCE [LARGE SCALE GENOMIC DNA]</scope>
    <source>
        <strain evidence="1 2">ATCC 23134</strain>
    </source>
</reference>
<protein>
    <submittedName>
        <fullName evidence="1">Uncharacterized protein</fullName>
    </submittedName>
</protein>
<name>A1ZLR6_MICM2</name>
<keyword evidence="2" id="KW-1185">Reference proteome</keyword>
<proteinExistence type="predicted"/>
<organism evidence="1 2">
    <name type="scientific">Microscilla marina ATCC 23134</name>
    <dbReference type="NCBI Taxonomy" id="313606"/>
    <lineage>
        <taxon>Bacteria</taxon>
        <taxon>Pseudomonadati</taxon>
        <taxon>Bacteroidota</taxon>
        <taxon>Cytophagia</taxon>
        <taxon>Cytophagales</taxon>
        <taxon>Microscillaceae</taxon>
        <taxon>Microscilla</taxon>
    </lineage>
</organism>
<dbReference type="AlphaFoldDB" id="A1ZLR6"/>
<gene>
    <name evidence="1" type="ORF">M23134_07918</name>
</gene>
<accession>A1ZLR6</accession>
<dbReference type="Proteomes" id="UP000004095">
    <property type="component" value="Unassembled WGS sequence"/>
</dbReference>
<sequence length="39" mass="4550">MYQLMDGWVKHYQLDDLSKLFTKPGQGRKLIPYPKIGAL</sequence>
<evidence type="ECO:0000313" key="2">
    <source>
        <dbReference type="Proteomes" id="UP000004095"/>
    </source>
</evidence>